<dbReference type="Pfam" id="PF01547">
    <property type="entry name" value="SBP_bac_1"/>
    <property type="match status" value="1"/>
</dbReference>
<dbReference type="Proteomes" id="UP000612352">
    <property type="component" value="Unassembled WGS sequence"/>
</dbReference>
<evidence type="ECO:0000256" key="1">
    <source>
        <dbReference type="ARBA" id="ARBA00004196"/>
    </source>
</evidence>
<dbReference type="NCBIfam" id="TIGR03851">
    <property type="entry name" value="chitin_NgcE"/>
    <property type="match status" value="1"/>
</dbReference>
<dbReference type="PANTHER" id="PTHR43649">
    <property type="entry name" value="ARABINOSE-BINDING PROTEIN-RELATED"/>
    <property type="match status" value="1"/>
</dbReference>
<keyword evidence="3" id="KW-0813">Transport</keyword>
<dbReference type="RefSeq" id="WP_200501873.1">
    <property type="nucleotide sequence ID" value="NZ_JAEDAJ010000003.1"/>
</dbReference>
<evidence type="ECO:0000313" key="7">
    <source>
        <dbReference type="Proteomes" id="UP000612352"/>
    </source>
</evidence>
<comment type="similarity">
    <text evidence="2">Belongs to the bacterial solute-binding protein 1 family.</text>
</comment>
<evidence type="ECO:0000256" key="3">
    <source>
        <dbReference type="ARBA" id="ARBA00022448"/>
    </source>
</evidence>
<sequence>MDSSQDTSDMMTPLERLGASRRSFLALAGAGGGAVALSACAGGGGGDDSSSSGDAADGGGDKSDDNPFGVKSGSSVDVVIFDGGYGDDYAKDAGKAFEKLHSDITPKVTSTVNIQPELQPRFVGGNPPDLFDNSGAQSMSVEALVNQDQLADLQPLLDAKGVDGTAIKDTLLPGATDPGTYSGTFLALNYVYTVYAIWYSAKQFEDKGWSAPKTWDDLMALGEEAKKDKIALFSYGGQNASNYYQELALTMAIKEGGLDVQKKLDSLDAKAFEQDTVVKAFAAMEDAVKAGFFAKGGEGIKHTQAQTDWVTGKSVIYPSGSWIENEQREVTPDDYEMTGAPAPLLSSGAKLPYEAVHGTAGEPFLVPSKGKNTAGGMEFLRVMLSKEQATNFTTLTGSPTVVKDAAPTGDDASTALKSVLSMIEGAGENTFTFNFVDWYNLGPDTVTQWTEFLSGAIGADELREKQQKMLDKVREDDSIKKFDVE</sequence>
<dbReference type="InterPro" id="IPR006059">
    <property type="entry name" value="SBP"/>
</dbReference>
<feature type="region of interest" description="Disordered" evidence="5">
    <location>
        <begin position="38"/>
        <end position="70"/>
    </location>
</feature>
<gene>
    <name evidence="6" type="primary">ngcE</name>
    <name evidence="6" type="ORF">I8D64_07450</name>
</gene>
<dbReference type="PROSITE" id="PS51318">
    <property type="entry name" value="TAT"/>
    <property type="match status" value="1"/>
</dbReference>
<dbReference type="SUPFAM" id="SSF53850">
    <property type="entry name" value="Periplasmic binding protein-like II"/>
    <property type="match status" value="1"/>
</dbReference>
<dbReference type="EMBL" id="JAEDAJ010000003">
    <property type="protein sequence ID" value="MBK0331237.1"/>
    <property type="molecule type" value="Genomic_DNA"/>
</dbReference>
<dbReference type="InterPro" id="IPR050490">
    <property type="entry name" value="Bact_solute-bd_prot1"/>
</dbReference>
<protein>
    <submittedName>
        <fullName evidence="6">N-acetylglucosamine/diacetylchitobiose ABC transporter substrate-binding protein</fullName>
    </submittedName>
</protein>
<keyword evidence="7" id="KW-1185">Reference proteome</keyword>
<evidence type="ECO:0000256" key="5">
    <source>
        <dbReference type="SAM" id="MobiDB-lite"/>
    </source>
</evidence>
<evidence type="ECO:0000256" key="2">
    <source>
        <dbReference type="ARBA" id="ARBA00008520"/>
    </source>
</evidence>
<evidence type="ECO:0000313" key="6">
    <source>
        <dbReference type="EMBL" id="MBK0331237.1"/>
    </source>
</evidence>
<dbReference type="Gene3D" id="3.40.190.10">
    <property type="entry name" value="Periplasmic binding protein-like II"/>
    <property type="match status" value="2"/>
</dbReference>
<dbReference type="PANTHER" id="PTHR43649:SF31">
    <property type="entry name" value="SN-GLYCEROL-3-PHOSPHATE-BINDING PERIPLASMIC PROTEIN UGPB"/>
    <property type="match status" value="1"/>
</dbReference>
<dbReference type="InterPro" id="IPR006311">
    <property type="entry name" value="TAT_signal"/>
</dbReference>
<name>A0ABS1B9Q3_9MICO</name>
<proteinExistence type="inferred from homology"/>
<dbReference type="InterPro" id="IPR022386">
    <property type="entry name" value="Chitin_NgcE"/>
</dbReference>
<organism evidence="6 7">
    <name type="scientific">Brachybacterium halotolerans</name>
    <dbReference type="NCBI Taxonomy" id="2795215"/>
    <lineage>
        <taxon>Bacteria</taxon>
        <taxon>Bacillati</taxon>
        <taxon>Actinomycetota</taxon>
        <taxon>Actinomycetes</taxon>
        <taxon>Micrococcales</taxon>
        <taxon>Dermabacteraceae</taxon>
        <taxon>Brachybacterium</taxon>
    </lineage>
</organism>
<comment type="caution">
    <text evidence="6">The sequence shown here is derived from an EMBL/GenBank/DDBJ whole genome shotgun (WGS) entry which is preliminary data.</text>
</comment>
<evidence type="ECO:0000256" key="4">
    <source>
        <dbReference type="ARBA" id="ARBA00022729"/>
    </source>
</evidence>
<keyword evidence="4" id="KW-0732">Signal</keyword>
<reference evidence="6 7" key="1">
    <citation type="submission" date="2020-12" db="EMBL/GenBank/DDBJ databases">
        <title>Brachybacterium sp. MASK1Z-5, whole genome shotgun sequence.</title>
        <authorList>
            <person name="Tuo L."/>
        </authorList>
    </citation>
    <scope>NUCLEOTIDE SEQUENCE [LARGE SCALE GENOMIC DNA]</scope>
    <source>
        <strain evidence="6 7">MASK1Z-5</strain>
    </source>
</reference>
<accession>A0ABS1B9Q3</accession>
<comment type="subcellular location">
    <subcellularLocation>
        <location evidence="1">Cell envelope</location>
    </subcellularLocation>
</comment>